<feature type="region of interest" description="Disordered" evidence="1">
    <location>
        <begin position="45"/>
        <end position="91"/>
    </location>
</feature>
<feature type="signal peptide" evidence="3">
    <location>
        <begin position="1"/>
        <end position="17"/>
    </location>
</feature>
<feature type="compositionally biased region" description="Basic and acidic residues" evidence="1">
    <location>
        <begin position="70"/>
        <end position="80"/>
    </location>
</feature>
<keyword evidence="3" id="KW-0732">Signal</keyword>
<accession>A0A8J6C5P6</accession>
<feature type="chain" id="PRO_5035242414" evidence="3">
    <location>
        <begin position="18"/>
        <end position="114"/>
    </location>
</feature>
<evidence type="ECO:0000256" key="3">
    <source>
        <dbReference type="SAM" id="SignalP"/>
    </source>
</evidence>
<evidence type="ECO:0000256" key="2">
    <source>
        <dbReference type="SAM" id="Phobius"/>
    </source>
</evidence>
<proteinExistence type="predicted"/>
<dbReference type="EMBL" id="JAGTXO010000027">
    <property type="protein sequence ID" value="KAG8461259.1"/>
    <property type="molecule type" value="Genomic_DNA"/>
</dbReference>
<reference evidence="4" key="1">
    <citation type="submission" date="2021-05" db="EMBL/GenBank/DDBJ databases">
        <title>The genome of the haptophyte Pavlova lutheri (Diacronema luteri, Pavlovales) - a model for lipid biosynthesis in eukaryotic algae.</title>
        <authorList>
            <person name="Hulatt C.J."/>
            <person name="Posewitz M.C."/>
        </authorList>
    </citation>
    <scope>NUCLEOTIDE SEQUENCE</scope>
    <source>
        <strain evidence="4">NIVA-4/92</strain>
    </source>
</reference>
<dbReference type="Proteomes" id="UP000751190">
    <property type="component" value="Unassembled WGS sequence"/>
</dbReference>
<sequence>MARVLALVAIFAAGAEALHSSHPAPRAPISQRVTLRARAAVRAADDKKEEALYEDDAPPKLPPKPPVSKSMRDRLIKENRALGGDPDASNGNPILVVSVVIAVLAILVVGGGMA</sequence>
<feature type="transmembrane region" description="Helical" evidence="2">
    <location>
        <begin position="94"/>
        <end position="113"/>
    </location>
</feature>
<evidence type="ECO:0000256" key="1">
    <source>
        <dbReference type="SAM" id="MobiDB-lite"/>
    </source>
</evidence>
<keyword evidence="2" id="KW-1133">Transmembrane helix</keyword>
<organism evidence="4 5">
    <name type="scientific">Diacronema lutheri</name>
    <name type="common">Unicellular marine alga</name>
    <name type="synonym">Monochrysis lutheri</name>
    <dbReference type="NCBI Taxonomy" id="2081491"/>
    <lineage>
        <taxon>Eukaryota</taxon>
        <taxon>Haptista</taxon>
        <taxon>Haptophyta</taxon>
        <taxon>Pavlovophyceae</taxon>
        <taxon>Pavlovales</taxon>
        <taxon>Pavlovaceae</taxon>
        <taxon>Diacronema</taxon>
    </lineage>
</organism>
<name>A0A8J6C5P6_DIALT</name>
<keyword evidence="2" id="KW-0472">Membrane</keyword>
<evidence type="ECO:0000313" key="4">
    <source>
        <dbReference type="EMBL" id="KAG8461259.1"/>
    </source>
</evidence>
<protein>
    <submittedName>
        <fullName evidence="4">Uncharacterized protein</fullName>
    </submittedName>
</protein>
<evidence type="ECO:0000313" key="5">
    <source>
        <dbReference type="Proteomes" id="UP000751190"/>
    </source>
</evidence>
<keyword evidence="5" id="KW-1185">Reference proteome</keyword>
<dbReference type="AlphaFoldDB" id="A0A8J6C5P6"/>
<gene>
    <name evidence="4" type="ORF">KFE25_002448</name>
</gene>
<keyword evidence="2" id="KW-0812">Transmembrane</keyword>
<comment type="caution">
    <text evidence="4">The sequence shown here is derived from an EMBL/GenBank/DDBJ whole genome shotgun (WGS) entry which is preliminary data.</text>
</comment>